<keyword evidence="2" id="KW-1185">Reference proteome</keyword>
<accession>A0ACB8U6K2</accession>
<dbReference type="Proteomes" id="UP001055072">
    <property type="component" value="Unassembled WGS sequence"/>
</dbReference>
<reference evidence="1" key="1">
    <citation type="journal article" date="2021" name="Environ. Microbiol.">
        <title>Gene family expansions and transcriptome signatures uncover fungal adaptations to wood decay.</title>
        <authorList>
            <person name="Hage H."/>
            <person name="Miyauchi S."/>
            <person name="Viragh M."/>
            <person name="Drula E."/>
            <person name="Min B."/>
            <person name="Chaduli D."/>
            <person name="Navarro D."/>
            <person name="Favel A."/>
            <person name="Norest M."/>
            <person name="Lesage-Meessen L."/>
            <person name="Balint B."/>
            <person name="Merenyi Z."/>
            <person name="de Eugenio L."/>
            <person name="Morin E."/>
            <person name="Martinez A.T."/>
            <person name="Baldrian P."/>
            <person name="Stursova M."/>
            <person name="Martinez M.J."/>
            <person name="Novotny C."/>
            <person name="Magnuson J.K."/>
            <person name="Spatafora J.W."/>
            <person name="Maurice S."/>
            <person name="Pangilinan J."/>
            <person name="Andreopoulos W."/>
            <person name="LaButti K."/>
            <person name="Hundley H."/>
            <person name="Na H."/>
            <person name="Kuo A."/>
            <person name="Barry K."/>
            <person name="Lipzen A."/>
            <person name="Henrissat B."/>
            <person name="Riley R."/>
            <person name="Ahrendt S."/>
            <person name="Nagy L.G."/>
            <person name="Grigoriev I.V."/>
            <person name="Martin F."/>
            <person name="Rosso M.N."/>
        </authorList>
    </citation>
    <scope>NUCLEOTIDE SEQUENCE</scope>
    <source>
        <strain evidence="1">CBS 384.51</strain>
    </source>
</reference>
<comment type="caution">
    <text evidence="1">The sequence shown here is derived from an EMBL/GenBank/DDBJ whole genome shotgun (WGS) entry which is preliminary data.</text>
</comment>
<sequence>MTGHIVGEIPPETFVNLLPPVVGSAAPQVDFSKVPKGSGKEDKMYLPFVEAVKESSSCPGFVLRNTSTKKDAITHTKPDCGLFDSTINESDAKTHSMSLMDIVVEIKPEEYQDAFHSTVNDGGVVKEEKAKSLSKMTNTSIKHRGQQIDYASQIMALQHRSHIFSISVIGHHARLIRWDRAGACVSERFNYANGSSNWLGEFLFRYANATREQRGFDHCVQKANKDEIDLLNAGVNDHLRKFHYPAHLDAELSRTVDESYPAYKVSVKDQATEKESDYIICRPFTEVFSLCGRATRGYLAWGVLQHKLVFLKDTWRADSEVDGLLSEAEAYGILGGLNLEVLASLLPIVLASGDVTLLDGTPQCTLTQDFADPKYQWFRPTAWLRKHLRHRVVQELALPLRMVRNSLELLKAIRNTLEVIKLAYHEGHVLHRDISIGNVMLNMDFNGILNDWDHAIRTSGAEDREGHPYRTGTWQFMSVGILMNATKPHSIHDDVESTFWVLYYIALHYFECVSGQPNTQLFDEYIQTVKKNGQVYYTGGSAKSSAIIHRQIQEIIFRSQPLTRAIHRFAEILRKYHFSQLLDDDDGPTIAKQMTNTGEKVVGEVDAIIQIFDDAIASKDWPPNDAALENQFPQQQVMDSHREMAQARERSYALALSKSTASRPISQPDFLGAVPKHDGVTSSGLAPSVIGATVGEEFISHSFRPVVAVTESGRLPSGSIISTRTSSKRPLDDDDDQEGVSGQQAKRAKKETGFVNRIVGALTRKVGRIIRGRKD</sequence>
<proteinExistence type="predicted"/>
<evidence type="ECO:0000313" key="1">
    <source>
        <dbReference type="EMBL" id="KAI0089840.1"/>
    </source>
</evidence>
<organism evidence="1 2">
    <name type="scientific">Irpex rosettiformis</name>
    <dbReference type="NCBI Taxonomy" id="378272"/>
    <lineage>
        <taxon>Eukaryota</taxon>
        <taxon>Fungi</taxon>
        <taxon>Dikarya</taxon>
        <taxon>Basidiomycota</taxon>
        <taxon>Agaricomycotina</taxon>
        <taxon>Agaricomycetes</taxon>
        <taxon>Polyporales</taxon>
        <taxon>Irpicaceae</taxon>
        <taxon>Irpex</taxon>
    </lineage>
</organism>
<dbReference type="EMBL" id="MU274909">
    <property type="protein sequence ID" value="KAI0089840.1"/>
    <property type="molecule type" value="Genomic_DNA"/>
</dbReference>
<name>A0ACB8U6K2_9APHY</name>
<protein>
    <submittedName>
        <fullName evidence="1">Uncharacterized protein</fullName>
    </submittedName>
</protein>
<evidence type="ECO:0000313" key="2">
    <source>
        <dbReference type="Proteomes" id="UP001055072"/>
    </source>
</evidence>
<gene>
    <name evidence="1" type="ORF">BDY19DRAFT_941069</name>
</gene>